<organism evidence="1 2">
    <name type="scientific">Trichonephila inaurata madagascariensis</name>
    <dbReference type="NCBI Taxonomy" id="2747483"/>
    <lineage>
        <taxon>Eukaryota</taxon>
        <taxon>Metazoa</taxon>
        <taxon>Ecdysozoa</taxon>
        <taxon>Arthropoda</taxon>
        <taxon>Chelicerata</taxon>
        <taxon>Arachnida</taxon>
        <taxon>Araneae</taxon>
        <taxon>Araneomorphae</taxon>
        <taxon>Entelegynae</taxon>
        <taxon>Araneoidea</taxon>
        <taxon>Nephilidae</taxon>
        <taxon>Trichonephila</taxon>
        <taxon>Trichonephila inaurata</taxon>
    </lineage>
</organism>
<evidence type="ECO:0000313" key="1">
    <source>
        <dbReference type="EMBL" id="GFY63920.1"/>
    </source>
</evidence>
<accession>A0A8X7CF97</accession>
<comment type="caution">
    <text evidence="1">The sequence shown here is derived from an EMBL/GenBank/DDBJ whole genome shotgun (WGS) entry which is preliminary data.</text>
</comment>
<proteinExistence type="predicted"/>
<keyword evidence="2" id="KW-1185">Reference proteome</keyword>
<name>A0A8X7CF97_9ARAC</name>
<sequence length="90" mass="10284">MDFLMNEVEVTSRIPTPPLITRCDNCNKTDSPTLHFQPLGKRPMEQSNKRLTFRKVPKNIILLVPNHHPLLTLGNDGFILQPVNKIVVNK</sequence>
<dbReference type="EMBL" id="BMAV01014979">
    <property type="protein sequence ID" value="GFY63920.1"/>
    <property type="molecule type" value="Genomic_DNA"/>
</dbReference>
<dbReference type="Proteomes" id="UP000886998">
    <property type="component" value="Unassembled WGS sequence"/>
</dbReference>
<dbReference type="AlphaFoldDB" id="A0A8X7CF97"/>
<protein>
    <submittedName>
        <fullName evidence="1">Uncharacterized protein</fullName>
    </submittedName>
</protein>
<dbReference type="OrthoDB" id="10364816at2759"/>
<reference evidence="1" key="1">
    <citation type="submission" date="2020-08" db="EMBL/GenBank/DDBJ databases">
        <title>Multicomponent nature underlies the extraordinary mechanical properties of spider dragline silk.</title>
        <authorList>
            <person name="Kono N."/>
            <person name="Nakamura H."/>
            <person name="Mori M."/>
            <person name="Yoshida Y."/>
            <person name="Ohtoshi R."/>
            <person name="Malay A.D."/>
            <person name="Moran D.A.P."/>
            <person name="Tomita M."/>
            <person name="Numata K."/>
            <person name="Arakawa K."/>
        </authorList>
    </citation>
    <scope>NUCLEOTIDE SEQUENCE</scope>
</reference>
<gene>
    <name evidence="1" type="ORF">TNIN_156051</name>
</gene>
<evidence type="ECO:0000313" key="2">
    <source>
        <dbReference type="Proteomes" id="UP000886998"/>
    </source>
</evidence>